<evidence type="ECO:0000313" key="3">
    <source>
        <dbReference type="Proteomes" id="UP000248484"/>
    </source>
</evidence>
<feature type="compositionally biased region" description="Acidic residues" evidence="1">
    <location>
        <begin position="269"/>
        <end position="281"/>
    </location>
</feature>
<dbReference type="Proteomes" id="UP000248484">
    <property type="component" value="Unplaced"/>
</dbReference>
<feature type="region of interest" description="Disordered" evidence="1">
    <location>
        <begin position="454"/>
        <end position="496"/>
    </location>
</feature>
<dbReference type="GO" id="GO:0003676">
    <property type="term" value="F:nucleic acid binding"/>
    <property type="evidence" value="ECO:0007669"/>
    <property type="project" value="InterPro"/>
</dbReference>
<dbReference type="InParanoid" id="A0A2Y9FDV0"/>
<dbReference type="PANTHER" id="PTHR14390">
    <property type="entry name" value="G PATCH DOMAIN CONTAINING PROTEIN 3"/>
    <property type="match status" value="1"/>
</dbReference>
<reference evidence="4" key="1">
    <citation type="submission" date="2025-08" db="UniProtKB">
        <authorList>
            <consortium name="RefSeq"/>
        </authorList>
    </citation>
    <scope>IDENTIFICATION</scope>
    <source>
        <tissue evidence="4">Muscle</tissue>
    </source>
</reference>
<dbReference type="GO" id="GO:0039536">
    <property type="term" value="P:negative regulation of RIG-I signaling pathway"/>
    <property type="evidence" value="ECO:0007669"/>
    <property type="project" value="InterPro"/>
</dbReference>
<dbReference type="SMART" id="SM00443">
    <property type="entry name" value="G_patch"/>
    <property type="match status" value="1"/>
</dbReference>
<dbReference type="RefSeq" id="XP_007120428.2">
    <property type="nucleotide sequence ID" value="XM_007120366.4"/>
</dbReference>
<evidence type="ECO:0000259" key="2">
    <source>
        <dbReference type="PROSITE" id="PS50174"/>
    </source>
</evidence>
<dbReference type="FunCoup" id="A0A2Y9FDV0">
    <property type="interactions" value="2325"/>
</dbReference>
<dbReference type="AlphaFoldDB" id="A0A2Y9FDV0"/>
<dbReference type="InterPro" id="IPR000467">
    <property type="entry name" value="G_patch_dom"/>
</dbReference>
<dbReference type="GeneID" id="102980597"/>
<dbReference type="OrthoDB" id="5842926at2759"/>
<proteinExistence type="predicted"/>
<sequence length="552" mass="62016">MAGSSAAEEAAVYLIVSGIPSELRSAQLRSYFSQFREQCGCGFLCFHYRHRPERAPPQAAPDSTLTPIRQGLAQTSLNDARTVSTQDSAPAQTRTCCCVISVRGPTQAQRFLRMYSGRRWLDSQGTWLPGRCFIRRLRLPTEASGLDSFPFKTRKELQSRKAESEAFTLADLRQLPELNPPVLMPSGNVGTPLRVFLELIRACRLPPRIITQLHLQFPKTGSSRRYGNVPFKYEDSETVEQEELVYTAEGEEIPQGTCLADVPANPCGEPEEEEEEEEESHSDDSSKPGVLRRLPKTSNSLTLNVKLHLHVQDDDRGEEWERHEALHEDVTGQERTTERLFEEEIELKWEKGGSGLVFYTDAQFWQEEEGDFDEQTADDWDVDMSVYYDADGGDKDARDSVQIRLERRLRDGQEAGSVIRHQVGTFERHTKGIGRKVMERQGWAEGQGLGSGCSGVPEALDSDGQHPRCKRGLGYHGEKLQPFGQPKRPRGTGLGLISTIYDEPLPQDQGESLLRRQPPTSMKFRTDMAFVRGSSCASDSPSEPEWQVQGLP</sequence>
<protein>
    <submittedName>
        <fullName evidence="4">G patch domain-containing protein 3 isoform X1</fullName>
    </submittedName>
</protein>
<organism evidence="3 4">
    <name type="scientific">Physeter macrocephalus</name>
    <name type="common">Sperm whale</name>
    <name type="synonym">Physeter catodon</name>
    <dbReference type="NCBI Taxonomy" id="9755"/>
    <lineage>
        <taxon>Eukaryota</taxon>
        <taxon>Metazoa</taxon>
        <taxon>Chordata</taxon>
        <taxon>Craniata</taxon>
        <taxon>Vertebrata</taxon>
        <taxon>Euteleostomi</taxon>
        <taxon>Mammalia</taxon>
        <taxon>Eutheria</taxon>
        <taxon>Laurasiatheria</taxon>
        <taxon>Artiodactyla</taxon>
        <taxon>Whippomorpha</taxon>
        <taxon>Cetacea</taxon>
        <taxon>Odontoceti</taxon>
        <taxon>Physeteridae</taxon>
        <taxon>Physeter</taxon>
    </lineage>
</organism>
<evidence type="ECO:0000256" key="1">
    <source>
        <dbReference type="SAM" id="MobiDB-lite"/>
    </source>
</evidence>
<name>A0A2Y9FDV0_PHYMC</name>
<dbReference type="PANTHER" id="PTHR14390:SF2">
    <property type="entry name" value="G PATCH DOMAIN-CONTAINING PROTEIN 3"/>
    <property type="match status" value="1"/>
</dbReference>
<evidence type="ECO:0000313" key="4">
    <source>
        <dbReference type="RefSeq" id="XP_007120428.2"/>
    </source>
</evidence>
<accession>A0A2Y9FDV0</accession>
<dbReference type="Pfam" id="PF01585">
    <property type="entry name" value="G-patch"/>
    <property type="match status" value="1"/>
</dbReference>
<dbReference type="CTD" id="63906"/>
<dbReference type="GO" id="GO:0032480">
    <property type="term" value="P:negative regulation of type I interferon production"/>
    <property type="evidence" value="ECO:0007669"/>
    <property type="project" value="InterPro"/>
</dbReference>
<keyword evidence="3" id="KW-1185">Reference proteome</keyword>
<dbReference type="PROSITE" id="PS50174">
    <property type="entry name" value="G_PATCH"/>
    <property type="match status" value="1"/>
</dbReference>
<feature type="region of interest" description="Disordered" evidence="1">
    <location>
        <begin position="250"/>
        <end position="293"/>
    </location>
</feature>
<dbReference type="InterPro" id="IPR040341">
    <property type="entry name" value="GPATCH3"/>
</dbReference>
<dbReference type="GO" id="GO:0045893">
    <property type="term" value="P:positive regulation of DNA-templated transcription"/>
    <property type="evidence" value="ECO:0007669"/>
    <property type="project" value="TreeGrafter"/>
</dbReference>
<feature type="domain" description="G-patch" evidence="2">
    <location>
        <begin position="430"/>
        <end position="478"/>
    </location>
</feature>
<dbReference type="KEGG" id="pcad:102980597"/>
<feature type="region of interest" description="Disordered" evidence="1">
    <location>
        <begin position="533"/>
        <end position="552"/>
    </location>
</feature>
<gene>
    <name evidence="4" type="primary">GPATCH3</name>
</gene>